<keyword evidence="8" id="KW-0560">Oxidoreductase</keyword>
<feature type="domain" description="Fatty acid hydroxylase" evidence="7">
    <location>
        <begin position="167"/>
        <end position="303"/>
    </location>
</feature>
<name>A0AAF0EP73_9BASI</name>
<evidence type="ECO:0000256" key="3">
    <source>
        <dbReference type="ARBA" id="ARBA00022989"/>
    </source>
</evidence>
<keyword evidence="3 6" id="KW-1133">Transmembrane helix</keyword>
<reference evidence="8" key="1">
    <citation type="submission" date="2023-03" db="EMBL/GenBank/DDBJ databases">
        <title>Mating type loci evolution in Malassezia.</title>
        <authorList>
            <person name="Coelho M.A."/>
        </authorList>
    </citation>
    <scope>NUCLEOTIDE SEQUENCE</scope>
    <source>
        <strain evidence="8">CBS 11721</strain>
    </source>
</reference>
<feature type="transmembrane region" description="Helical" evidence="6">
    <location>
        <begin position="39"/>
        <end position="59"/>
    </location>
</feature>
<proteinExistence type="predicted"/>
<keyword evidence="4 6" id="KW-0472">Membrane</keyword>
<gene>
    <name evidence="8" type="primary">SUR2</name>
    <name evidence="8" type="ORF">MCUN1_001132</name>
</gene>
<dbReference type="GO" id="GO:0008610">
    <property type="term" value="P:lipid biosynthetic process"/>
    <property type="evidence" value="ECO:0007669"/>
    <property type="project" value="InterPro"/>
</dbReference>
<organism evidence="8 9">
    <name type="scientific">Malassezia cuniculi</name>
    <dbReference type="NCBI Taxonomy" id="948313"/>
    <lineage>
        <taxon>Eukaryota</taxon>
        <taxon>Fungi</taxon>
        <taxon>Dikarya</taxon>
        <taxon>Basidiomycota</taxon>
        <taxon>Ustilaginomycotina</taxon>
        <taxon>Malasseziomycetes</taxon>
        <taxon>Malasseziales</taxon>
        <taxon>Malasseziaceae</taxon>
        <taxon>Malassezia</taxon>
    </lineage>
</organism>
<dbReference type="GO" id="GO:0016020">
    <property type="term" value="C:membrane"/>
    <property type="evidence" value="ECO:0007669"/>
    <property type="project" value="UniProtKB-SubCell"/>
</dbReference>
<feature type="transmembrane region" description="Helical" evidence="6">
    <location>
        <begin position="155"/>
        <end position="175"/>
    </location>
</feature>
<dbReference type="GO" id="GO:0102772">
    <property type="term" value="F:sphingolipid C4-monooxygenase activity"/>
    <property type="evidence" value="ECO:0007669"/>
    <property type="project" value="UniProtKB-EC"/>
</dbReference>
<evidence type="ECO:0000259" key="7">
    <source>
        <dbReference type="Pfam" id="PF04116"/>
    </source>
</evidence>
<feature type="transmembrane region" description="Helical" evidence="6">
    <location>
        <begin position="373"/>
        <end position="390"/>
    </location>
</feature>
<feature type="transmembrane region" description="Helical" evidence="6">
    <location>
        <begin position="86"/>
        <end position="106"/>
    </location>
</feature>
<dbReference type="GO" id="GO:0005506">
    <property type="term" value="F:iron ion binding"/>
    <property type="evidence" value="ECO:0007669"/>
    <property type="project" value="InterPro"/>
</dbReference>
<dbReference type="InterPro" id="IPR006694">
    <property type="entry name" value="Fatty_acid_hydroxylase"/>
</dbReference>
<keyword evidence="2 6" id="KW-0812">Transmembrane</keyword>
<dbReference type="Proteomes" id="UP001219933">
    <property type="component" value="Chromosome 2"/>
</dbReference>
<accession>A0AAF0EP73</accession>
<dbReference type="AlphaFoldDB" id="A0AAF0EP73"/>
<evidence type="ECO:0000256" key="2">
    <source>
        <dbReference type="ARBA" id="ARBA00022692"/>
    </source>
</evidence>
<keyword evidence="9" id="KW-1185">Reference proteome</keyword>
<dbReference type="InterPro" id="IPR050307">
    <property type="entry name" value="Sterol_Desaturase_Related"/>
</dbReference>
<dbReference type="Pfam" id="PF04116">
    <property type="entry name" value="FA_hydroxylase"/>
    <property type="match status" value="1"/>
</dbReference>
<evidence type="ECO:0000256" key="4">
    <source>
        <dbReference type="ARBA" id="ARBA00023136"/>
    </source>
</evidence>
<sequence>MLPPSSDPGAFRLAANNVAPYYSDSPRAVSFLSDKYTSLAIPVVVYWVSSLSFHALDVLRPAFSEKYRIHEPAEVTRRNRVSMTRVIVMVILQHILQTVLGIIVLTDTAHNTTRRLDVDPIGDVLRLGDRIQRVIGYAAPSLATTDIATRVAIAMYWWMIPWMQLWFGCLVMDTWQYMLHRLMHEVRFLYRMLHSHHHRLYVPYAFGALYNHPLEGLLLDTVSAALAQEASRMNMRVTMVFFSMSTFKTVCDHCGYNFPWYYNPLHLFFPNSAAYHDVHHQSKGLRFNYSQPFFVHFDTLFNTRVDPDDFYAQISESAPEEVPASRGGLRRRNVGTDEKKQQQRPATTTASAARAVKPSTGKNSHYVLASRAGIVRALVVLIVPLVYYLGAPYSMLT</sequence>
<evidence type="ECO:0000313" key="9">
    <source>
        <dbReference type="Proteomes" id="UP001219933"/>
    </source>
</evidence>
<dbReference type="PANTHER" id="PTHR11863">
    <property type="entry name" value="STEROL DESATURASE"/>
    <property type="match status" value="1"/>
</dbReference>
<evidence type="ECO:0000256" key="1">
    <source>
        <dbReference type="ARBA" id="ARBA00004370"/>
    </source>
</evidence>
<dbReference type="EC" id="1.14.18.5" evidence="8"/>
<evidence type="ECO:0000256" key="5">
    <source>
        <dbReference type="SAM" id="MobiDB-lite"/>
    </source>
</evidence>
<evidence type="ECO:0000256" key="6">
    <source>
        <dbReference type="SAM" id="Phobius"/>
    </source>
</evidence>
<feature type="region of interest" description="Disordered" evidence="5">
    <location>
        <begin position="317"/>
        <end position="357"/>
    </location>
</feature>
<dbReference type="EMBL" id="CP119878">
    <property type="protein sequence ID" value="WFD34293.1"/>
    <property type="molecule type" value="Genomic_DNA"/>
</dbReference>
<comment type="subcellular location">
    <subcellularLocation>
        <location evidence="1">Membrane</location>
    </subcellularLocation>
</comment>
<protein>
    <submittedName>
        <fullName evidence="8">Sphingolipid C4-monooxygenase</fullName>
        <ecNumber evidence="8">1.14.18.5</ecNumber>
    </submittedName>
</protein>
<feature type="compositionally biased region" description="Low complexity" evidence="5">
    <location>
        <begin position="346"/>
        <end position="355"/>
    </location>
</feature>
<evidence type="ECO:0000313" key="8">
    <source>
        <dbReference type="EMBL" id="WFD34293.1"/>
    </source>
</evidence>